<sequence length="397" mass="42021">MLKKTLFINESEKRVVVDPEVTLAEVLRTQMFLTGTKVGCGKGACGACTVILNGEAVRSCILKMRDVPEDARIITIEGVGAGNRLHPIQLAWVVHVAAQCGFCAPGFIMSAKALLDQNLSPSREEVKAWFQVHHNVCRCGGDDPAADAVLDAAKLLRGDMTTEELWSKLKDQAHGSTHDGDNGAAVAKVTGVWDFGADLGLKLPEGTLHAKLVTSQADQANILAIDTSEAETMPGVYKVLTYKDVLGTNYISQTAYASGTGREGAILSDKKAVSYGDAVAMVLAFKPKLAEEAAKKVKIKVEGLTEGASASEDGAKPLEPNTGFAYLNEKGKLMIHTRNTDLSPRELADSIGISPEKVTLVPSPAVGMGQVKPSAVSLEGLLGVAALSVKKPVYLEL</sequence>
<name>A0ACD1A8J3_9FIRM</name>
<proteinExistence type="predicted"/>
<dbReference type="EMBL" id="CP042469">
    <property type="protein sequence ID" value="QOX62683.1"/>
    <property type="molecule type" value="Genomic_DNA"/>
</dbReference>
<protein>
    <submittedName>
        <fullName evidence="1">2Fe-2S iron-sulfur cluster binding domain-containing protein</fullName>
    </submittedName>
</protein>
<accession>A0ACD1A8J3</accession>
<keyword evidence="2" id="KW-1185">Reference proteome</keyword>
<gene>
    <name evidence="1" type="ORF">FRZ06_04635</name>
</gene>
<organism evidence="1 2">
    <name type="scientific">Anoxybacterium hadale</name>
    <dbReference type="NCBI Taxonomy" id="3408580"/>
    <lineage>
        <taxon>Bacteria</taxon>
        <taxon>Bacillati</taxon>
        <taxon>Bacillota</taxon>
        <taxon>Clostridia</taxon>
        <taxon>Peptostreptococcales</taxon>
        <taxon>Anaerovoracaceae</taxon>
        <taxon>Anoxybacterium</taxon>
    </lineage>
</organism>
<reference evidence="1" key="1">
    <citation type="submission" date="2019-08" db="EMBL/GenBank/DDBJ databases">
        <title>Genome sequence of Clostridiales bacterium MT110.</title>
        <authorList>
            <person name="Cao J."/>
        </authorList>
    </citation>
    <scope>NUCLEOTIDE SEQUENCE</scope>
    <source>
        <strain evidence="1">MT110</strain>
    </source>
</reference>
<dbReference type="Proteomes" id="UP000594014">
    <property type="component" value="Chromosome"/>
</dbReference>
<evidence type="ECO:0000313" key="2">
    <source>
        <dbReference type="Proteomes" id="UP000594014"/>
    </source>
</evidence>
<evidence type="ECO:0000313" key="1">
    <source>
        <dbReference type="EMBL" id="QOX62683.1"/>
    </source>
</evidence>